<protein>
    <submittedName>
        <fullName evidence="1">Uncharacterized protein</fullName>
    </submittedName>
</protein>
<proteinExistence type="predicted"/>
<comment type="caution">
    <text evidence="1">The sequence shown here is derived from an EMBL/GenBank/DDBJ whole genome shotgun (WGS) entry which is preliminary data.</text>
</comment>
<sequence length="176" mass="18630">MEETTKSSSTNSGIGRLASESERASTGDLASQRALSSTQPYADREWPVLDDSESATSARFTICCALATTLVVIVLFAITGTVWYRYVLLPSMQPEQTTQAREQQRKVLVVVVETTDAPHVPLAHSPRFGGDQPVTIGSNTTSSASSPRGPPNGAVITTDADCTRGRAVACTLVTGI</sequence>
<organism evidence="1 2">
    <name type="scientific">Hyalomma asiaticum</name>
    <name type="common">Tick</name>
    <dbReference type="NCBI Taxonomy" id="266040"/>
    <lineage>
        <taxon>Eukaryota</taxon>
        <taxon>Metazoa</taxon>
        <taxon>Ecdysozoa</taxon>
        <taxon>Arthropoda</taxon>
        <taxon>Chelicerata</taxon>
        <taxon>Arachnida</taxon>
        <taxon>Acari</taxon>
        <taxon>Parasitiformes</taxon>
        <taxon>Ixodida</taxon>
        <taxon>Ixodoidea</taxon>
        <taxon>Ixodidae</taxon>
        <taxon>Hyalomminae</taxon>
        <taxon>Hyalomma</taxon>
    </lineage>
</organism>
<name>A0ACB7SN87_HYAAI</name>
<evidence type="ECO:0000313" key="1">
    <source>
        <dbReference type="EMBL" id="KAH6935421.1"/>
    </source>
</evidence>
<dbReference type="EMBL" id="CM023483">
    <property type="protein sequence ID" value="KAH6935421.1"/>
    <property type="molecule type" value="Genomic_DNA"/>
</dbReference>
<gene>
    <name evidence="1" type="ORF">HPB50_005735</name>
</gene>
<accession>A0ACB7SN87</accession>
<dbReference type="Proteomes" id="UP000821845">
    <property type="component" value="Chromosome 3"/>
</dbReference>
<keyword evidence="2" id="KW-1185">Reference proteome</keyword>
<reference evidence="1" key="1">
    <citation type="submission" date="2020-05" db="EMBL/GenBank/DDBJ databases">
        <title>Large-scale comparative analyses of tick genomes elucidate their genetic diversity and vector capacities.</title>
        <authorList>
            <person name="Jia N."/>
            <person name="Wang J."/>
            <person name="Shi W."/>
            <person name="Du L."/>
            <person name="Sun Y."/>
            <person name="Zhan W."/>
            <person name="Jiang J."/>
            <person name="Wang Q."/>
            <person name="Zhang B."/>
            <person name="Ji P."/>
            <person name="Sakyi L.B."/>
            <person name="Cui X."/>
            <person name="Yuan T."/>
            <person name="Jiang B."/>
            <person name="Yang W."/>
            <person name="Lam T.T.-Y."/>
            <person name="Chang Q."/>
            <person name="Ding S."/>
            <person name="Wang X."/>
            <person name="Zhu J."/>
            <person name="Ruan X."/>
            <person name="Zhao L."/>
            <person name="Wei J."/>
            <person name="Que T."/>
            <person name="Du C."/>
            <person name="Cheng J."/>
            <person name="Dai P."/>
            <person name="Han X."/>
            <person name="Huang E."/>
            <person name="Gao Y."/>
            <person name="Liu J."/>
            <person name="Shao H."/>
            <person name="Ye R."/>
            <person name="Li L."/>
            <person name="Wei W."/>
            <person name="Wang X."/>
            <person name="Wang C."/>
            <person name="Yang T."/>
            <person name="Huo Q."/>
            <person name="Li W."/>
            <person name="Guo W."/>
            <person name="Chen H."/>
            <person name="Zhou L."/>
            <person name="Ni X."/>
            <person name="Tian J."/>
            <person name="Zhou Y."/>
            <person name="Sheng Y."/>
            <person name="Liu T."/>
            <person name="Pan Y."/>
            <person name="Xia L."/>
            <person name="Li J."/>
            <person name="Zhao F."/>
            <person name="Cao W."/>
        </authorList>
    </citation>
    <scope>NUCLEOTIDE SEQUENCE</scope>
    <source>
        <strain evidence="1">Hyas-2018</strain>
    </source>
</reference>
<evidence type="ECO:0000313" key="2">
    <source>
        <dbReference type="Proteomes" id="UP000821845"/>
    </source>
</evidence>